<evidence type="ECO:0000313" key="3">
    <source>
        <dbReference type="Proteomes" id="UP001174136"/>
    </source>
</evidence>
<feature type="region of interest" description="Disordered" evidence="1">
    <location>
        <begin position="572"/>
        <end position="594"/>
    </location>
</feature>
<feature type="compositionally biased region" description="Basic and acidic residues" evidence="1">
    <location>
        <begin position="904"/>
        <end position="918"/>
    </location>
</feature>
<accession>A0AA47MKU3</accession>
<feature type="compositionally biased region" description="Polar residues" evidence="1">
    <location>
        <begin position="280"/>
        <end position="302"/>
    </location>
</feature>
<feature type="compositionally biased region" description="Basic and acidic residues" evidence="1">
    <location>
        <begin position="424"/>
        <end position="435"/>
    </location>
</feature>
<dbReference type="GO" id="GO:0035082">
    <property type="term" value="P:axoneme assembly"/>
    <property type="evidence" value="ECO:0007669"/>
    <property type="project" value="TreeGrafter"/>
</dbReference>
<feature type="region of interest" description="Disordered" evidence="1">
    <location>
        <begin position="1"/>
        <end position="28"/>
    </location>
</feature>
<feature type="compositionally biased region" description="Basic and acidic residues" evidence="1">
    <location>
        <begin position="957"/>
        <end position="991"/>
    </location>
</feature>
<dbReference type="EMBL" id="JAOPHQ010003726">
    <property type="protein sequence ID" value="KAK0141872.1"/>
    <property type="molecule type" value="Genomic_DNA"/>
</dbReference>
<keyword evidence="3" id="KW-1185">Reference proteome</keyword>
<feature type="compositionally biased region" description="Polar residues" evidence="1">
    <location>
        <begin position="452"/>
        <end position="467"/>
    </location>
</feature>
<proteinExistence type="predicted"/>
<feature type="compositionally biased region" description="Polar residues" evidence="1">
    <location>
        <begin position="231"/>
        <end position="244"/>
    </location>
</feature>
<gene>
    <name evidence="2" type="primary">RP1_1</name>
    <name evidence="2" type="ORF">N1851_020442</name>
</gene>
<protein>
    <submittedName>
        <fullName evidence="2">Oxygen-regulated protein 1</fullName>
    </submittedName>
</protein>
<feature type="region of interest" description="Disordered" evidence="1">
    <location>
        <begin position="124"/>
        <end position="174"/>
    </location>
</feature>
<feature type="region of interest" description="Disordered" evidence="1">
    <location>
        <begin position="326"/>
        <end position="548"/>
    </location>
</feature>
<feature type="region of interest" description="Disordered" evidence="1">
    <location>
        <begin position="212"/>
        <end position="244"/>
    </location>
</feature>
<dbReference type="GO" id="GO:0042461">
    <property type="term" value="P:photoreceptor cell development"/>
    <property type="evidence" value="ECO:0007669"/>
    <property type="project" value="TreeGrafter"/>
</dbReference>
<sequence>MSETLQYQTPSIQDNNKPHSSGRGSRNFSLSSERYMADQINRSLNGSIHTRQHHHNGTDLNGNHRPIDMETCENDTTHEPPHACILPQDEDIENLGLATARLTQTMSCPKILLASLMMHPKKKTIKPANGKSVGFSGERACESDTPTESEKPKSGFKRSPTPGPRHVRKNTSVESIKTVTESGVQESTIGRYSYTEKSAEAEVTEEYCVVRHNNTSSSSRPVPKPRRTASAGATNKASHPSIRSSAVADVLQVENNGVEITETVMHIYERQGGYDNLAKNESMNEDMQGNDSSKTSIPASTESRPHSGSVRPSSTVDLMHKLKEVLSSEPISPKQATSSHNESRSKTNPKWIPAKADVLEKHNPAQGVQNKKAINPTGNKKGFPSSSNSEAKQKDSFSKTTNGSSGENLRDHNVGKKSGSSSDSGKKGQKGKETELLQTAKKGRRADKTSSKKQAISPNIDQVNEPSTKSEVKIRKRAPRENGFNINIPEKEPRPPMKKNLLDTVQPKQLSVLGKKGTNKQKFSSEKKMTLPKQTGELSVSMPVLNPSPSEVHQYVEKWLQTQMSPDSVPYMEEAAVEEPEPPTKVVFQIGGDSDSETVNDCQTNTSGHNLLHEDALLTSRSCLPVPISQEGPITDNTQTAKELCVSKPSIRIDPAEQEKTIRMHRSSEAIGPAENEPSSSTSNLLTTQASLKPVLQQLCSSIQCIRRASEPENPGNIAKSKKLPDFSTQVASVFESPSKAFLSFLSVMTLRETLKGAVAGESHGSRSTSEAMLVMESLQKISTIEDDVLQRSSLTDLQNRTSSELKDSWRDFQVLRQRLISEPPSPKFSEQEFALDVVSEAGEIFADQSFGIKDLMEELNMPQDLREEISSTFEQIKSFYPEVEQSTFLVNEVNHSETEEELEQFHKEHANETKQSQEPDSFGIAEEKENSHVLGEELNGFIKAQSLCQEQNDLLSDSKQEVDEGQKMKEAGETNTGEHEEQSKQLENHSELGLVNDECGLEISGKTKEQEVEQNSMVDEYEERLTGAGGGNRR</sequence>
<comment type="caution">
    <text evidence="2">The sequence shown here is derived from an EMBL/GenBank/DDBJ whole genome shotgun (WGS) entry which is preliminary data.</text>
</comment>
<evidence type="ECO:0000313" key="2">
    <source>
        <dbReference type="EMBL" id="KAK0141872.1"/>
    </source>
</evidence>
<dbReference type="GO" id="GO:0060041">
    <property type="term" value="P:retina development in camera-type eye"/>
    <property type="evidence" value="ECO:0007669"/>
    <property type="project" value="TreeGrafter"/>
</dbReference>
<dbReference type="PANTHER" id="PTHR23005">
    <property type="entry name" value="RETINITIS PIGMENTOSA 1 PROTEIN"/>
    <property type="match status" value="1"/>
</dbReference>
<feature type="region of interest" description="Disordered" evidence="1">
    <location>
        <begin position="898"/>
        <end position="923"/>
    </location>
</feature>
<dbReference type="AlphaFoldDB" id="A0AA47MKU3"/>
<dbReference type="GO" id="GO:0005930">
    <property type="term" value="C:axoneme"/>
    <property type="evidence" value="ECO:0007669"/>
    <property type="project" value="TreeGrafter"/>
</dbReference>
<name>A0AA47MKU3_MERPO</name>
<dbReference type="PANTHER" id="PTHR23005:SF4">
    <property type="entry name" value="OXYGEN-REGULATED PROTEIN 1"/>
    <property type="match status" value="1"/>
</dbReference>
<feature type="compositionally biased region" description="Polar residues" evidence="1">
    <location>
        <begin position="398"/>
        <end position="407"/>
    </location>
</feature>
<feature type="region of interest" description="Disordered" evidence="1">
    <location>
        <begin position="280"/>
        <end position="314"/>
    </location>
</feature>
<organism evidence="2 3">
    <name type="scientific">Merluccius polli</name>
    <name type="common">Benguela hake</name>
    <name type="synonym">Merluccius cadenati</name>
    <dbReference type="NCBI Taxonomy" id="89951"/>
    <lineage>
        <taxon>Eukaryota</taxon>
        <taxon>Metazoa</taxon>
        <taxon>Chordata</taxon>
        <taxon>Craniata</taxon>
        <taxon>Vertebrata</taxon>
        <taxon>Euteleostomi</taxon>
        <taxon>Actinopterygii</taxon>
        <taxon>Neopterygii</taxon>
        <taxon>Teleostei</taxon>
        <taxon>Neoteleostei</taxon>
        <taxon>Acanthomorphata</taxon>
        <taxon>Zeiogadaria</taxon>
        <taxon>Gadariae</taxon>
        <taxon>Gadiformes</taxon>
        <taxon>Gadoidei</taxon>
        <taxon>Merlucciidae</taxon>
        <taxon>Merluccius</taxon>
    </lineage>
</organism>
<reference evidence="2" key="1">
    <citation type="journal article" date="2023" name="Front. Mar. Sci.">
        <title>A new Merluccius polli reference genome to investigate the effects of global change in West African waters.</title>
        <authorList>
            <person name="Mateo J.L."/>
            <person name="Blanco-Fernandez C."/>
            <person name="Garcia-Vazquez E."/>
            <person name="Machado-Schiaffino G."/>
        </authorList>
    </citation>
    <scope>NUCLEOTIDE SEQUENCE</scope>
    <source>
        <strain evidence="2">C29</strain>
        <tissue evidence="2">Fin</tissue>
    </source>
</reference>
<feature type="region of interest" description="Disordered" evidence="1">
    <location>
        <begin position="954"/>
        <end position="1035"/>
    </location>
</feature>
<evidence type="ECO:0000256" key="1">
    <source>
        <dbReference type="SAM" id="MobiDB-lite"/>
    </source>
</evidence>
<dbReference type="Proteomes" id="UP001174136">
    <property type="component" value="Unassembled WGS sequence"/>
</dbReference>